<dbReference type="InterPro" id="IPR013713">
    <property type="entry name" value="XPO2_central"/>
</dbReference>
<dbReference type="EMBL" id="KB454485">
    <property type="protein sequence ID" value="EME32497.1"/>
    <property type="molecule type" value="Genomic_DNA"/>
</dbReference>
<evidence type="ECO:0000259" key="7">
    <source>
        <dbReference type="PROSITE" id="PS50166"/>
    </source>
</evidence>
<comment type="subcellular location">
    <subcellularLocation>
        <location evidence="2">Cytoplasm</location>
    </subcellularLocation>
    <subcellularLocation>
        <location evidence="1">Nucleus</location>
    </subcellularLocation>
</comment>
<dbReference type="PROSITE" id="PS50166">
    <property type="entry name" value="IMPORTIN_B_NT"/>
    <property type="match status" value="1"/>
</dbReference>
<dbReference type="InterPro" id="IPR011989">
    <property type="entry name" value="ARM-like"/>
</dbReference>
<dbReference type="Pfam" id="PF08506">
    <property type="entry name" value="Cse1"/>
    <property type="match status" value="1"/>
</dbReference>
<reference evidence="9" key="1">
    <citation type="journal article" date="2013" name="Science">
        <title>Gene transfer from bacteria and archaea facilitated evolution of an extremophilic eukaryote.</title>
        <authorList>
            <person name="Schonknecht G."/>
            <person name="Chen W.H."/>
            <person name="Ternes C.M."/>
            <person name="Barbier G.G."/>
            <person name="Shrestha R.P."/>
            <person name="Stanke M."/>
            <person name="Brautigam A."/>
            <person name="Baker B.J."/>
            <person name="Banfield J.F."/>
            <person name="Garavito R.M."/>
            <person name="Carr K."/>
            <person name="Wilkerson C."/>
            <person name="Rensing S.A."/>
            <person name="Gagneul D."/>
            <person name="Dickenson N.E."/>
            <person name="Oesterhelt C."/>
            <person name="Lercher M.J."/>
            <person name="Weber A.P."/>
        </authorList>
    </citation>
    <scope>NUCLEOTIDE SEQUENCE [LARGE SCALE GENOMIC DNA]</scope>
    <source>
        <strain evidence="9">074W</strain>
    </source>
</reference>
<dbReference type="InterPro" id="IPR001494">
    <property type="entry name" value="Importin-beta_N"/>
</dbReference>
<dbReference type="GO" id="GO:0031267">
    <property type="term" value="F:small GTPase binding"/>
    <property type="evidence" value="ECO:0007669"/>
    <property type="project" value="InterPro"/>
</dbReference>
<dbReference type="Proteomes" id="UP000030680">
    <property type="component" value="Unassembled WGS sequence"/>
</dbReference>
<evidence type="ECO:0000313" key="9">
    <source>
        <dbReference type="Proteomes" id="UP000030680"/>
    </source>
</evidence>
<dbReference type="PANTHER" id="PTHR10997:SF18">
    <property type="entry name" value="D-IMPORTIN 7_RANBP7"/>
    <property type="match status" value="1"/>
</dbReference>
<name>M2XQI1_GALSU</name>
<organism evidence="8 9">
    <name type="scientific">Galdieria sulphuraria</name>
    <name type="common">Red alga</name>
    <dbReference type="NCBI Taxonomy" id="130081"/>
    <lineage>
        <taxon>Eukaryota</taxon>
        <taxon>Rhodophyta</taxon>
        <taxon>Bangiophyceae</taxon>
        <taxon>Galdieriales</taxon>
        <taxon>Galdieriaceae</taxon>
        <taxon>Galdieria</taxon>
    </lineage>
</organism>
<evidence type="ECO:0000256" key="5">
    <source>
        <dbReference type="ARBA" id="ARBA00022927"/>
    </source>
</evidence>
<evidence type="ECO:0000313" key="8">
    <source>
        <dbReference type="EMBL" id="EME32497.1"/>
    </source>
</evidence>
<keyword evidence="3" id="KW-0813">Transport</keyword>
<evidence type="ECO:0000256" key="4">
    <source>
        <dbReference type="ARBA" id="ARBA00022490"/>
    </source>
</evidence>
<dbReference type="Gene3D" id="1.25.10.10">
    <property type="entry name" value="Leucine-rich Repeat Variant"/>
    <property type="match status" value="1"/>
</dbReference>
<keyword evidence="9" id="KW-1185">Reference proteome</keyword>
<evidence type="ECO:0000256" key="6">
    <source>
        <dbReference type="ARBA" id="ARBA00023242"/>
    </source>
</evidence>
<sequence>MDRDSLERILQGTFSSESNVRKYSEKFIEEHKNSIGFLSCLVQVLQEEAITLEVKLAAAVQVKNLVKSSWKRDNLFIPLQDQQYALENWVVLTCQSPSKLQAPLAEAFQRLVREEFPQRWPNLVQSLVFEIGNSNNVNHLRGALLLCRILLKSYECYSTGENQVQQEIYLNSIVSALFPTIEQVIQKLLENPSREDFQELLKLVSKIFWSATSVTIPEYLRSIPVFSKWQHFFLHLFGLSLPNVNVDDPQLVHWKTKKWIGHIFLRFIQRYGDSSEVKDEAMVVFANQFSESFSLPIIETTIHLLEWPSKGKCLVERVANLCISILESATTQSKLWKPMKPHMKEILQSIIYPYLCFTDKDLDLWRQDPQEYIRDSFDFVQEYFSARSASCSFLSTVACDKSFKVLEPLWKLCMEILQQYSTLPNEHKTKELLARKKYGVIMAIGNMRRKLCGSSQWRQQLKEVLNKYIIYEFQSPFMFLRAATCWLLGELASEDEFPFDSLSLDWLKSYINCLTDQDIVVRVRSIVGLQRLVEQDAIANFLRPYVGHILQTIFQLFGQVDQSELLDTLECLIEKYSQDLAPYATEICEKLRDAFLFYIGRMEGEEQRSEEEEEISLSIIGCLNGIDSMLETVEDEPDKLEIISHILFPIFQGMFHEGREEYLDETFMIIESIFMYSKTVSAYFWSFYPLLFTCVESHSGLSSFLDSIASLLECFVRYGTKEFLTGMSSDGIPYQNRMKSFVQFLLDKTDNIDHEAGLELLGTLLRSCKDRITEHLIFYLDIFIHSLRKSTSQEQAMMNNMGALENTVLSSFFYNDSRTVFELLEKGRILEQAIQRWIESSRDLDTKRETKIFVLGASELMAKVASQRFAEYSSLFILVGTRLVQILNDSLLKAEQSAISRSKLKGLQFPKAYVEEESEEILESDEEVENKTFSVIESSLGGSLDNASIQDIISSSFDSEEWEVSSEDSDTLESVDEFEYFTEVFQWLNTVQPQVWLSCANSSTVDMQSLLQKLEQQRKVKVSNP</sequence>
<dbReference type="Pfam" id="PF03810">
    <property type="entry name" value="IBN_N"/>
    <property type="match status" value="1"/>
</dbReference>
<dbReference type="OMA" id="WVAKTSW"/>
<dbReference type="OrthoDB" id="760868at2759"/>
<dbReference type="RefSeq" id="XP_005709017.1">
    <property type="nucleotide sequence ID" value="XM_005708960.1"/>
</dbReference>
<evidence type="ECO:0000256" key="2">
    <source>
        <dbReference type="ARBA" id="ARBA00004496"/>
    </source>
</evidence>
<dbReference type="GO" id="GO:0006606">
    <property type="term" value="P:protein import into nucleus"/>
    <property type="evidence" value="ECO:0007669"/>
    <property type="project" value="TreeGrafter"/>
</dbReference>
<dbReference type="SUPFAM" id="SSF48371">
    <property type="entry name" value="ARM repeat"/>
    <property type="match status" value="1"/>
</dbReference>
<feature type="domain" description="Importin N-terminal" evidence="7">
    <location>
        <begin position="24"/>
        <end position="71"/>
    </location>
</feature>
<dbReference type="InterPro" id="IPR016024">
    <property type="entry name" value="ARM-type_fold"/>
</dbReference>
<dbReference type="AlphaFoldDB" id="M2XQI1"/>
<keyword evidence="4" id="KW-0963">Cytoplasm</keyword>
<gene>
    <name evidence="8" type="ORF">Gasu_02720</name>
</gene>
<keyword evidence="5" id="KW-0653">Protein transport</keyword>
<dbReference type="STRING" id="130081.M2XQI1"/>
<dbReference type="Gramene" id="EME32497">
    <property type="protein sequence ID" value="EME32497"/>
    <property type="gene ID" value="Gasu_02720"/>
</dbReference>
<dbReference type="GeneID" id="17091067"/>
<proteinExistence type="predicted"/>
<dbReference type="eggNOG" id="KOG1991">
    <property type="taxonomic scope" value="Eukaryota"/>
</dbReference>
<keyword evidence="6" id="KW-0539">Nucleus</keyword>
<dbReference type="GO" id="GO:0005635">
    <property type="term" value="C:nuclear envelope"/>
    <property type="evidence" value="ECO:0007669"/>
    <property type="project" value="TreeGrafter"/>
</dbReference>
<evidence type="ECO:0000256" key="1">
    <source>
        <dbReference type="ARBA" id="ARBA00004123"/>
    </source>
</evidence>
<protein>
    <submittedName>
        <fullName evidence="8">Protein transporter</fullName>
    </submittedName>
</protein>
<dbReference type="PANTHER" id="PTHR10997">
    <property type="entry name" value="IMPORTIN-7, 8, 11"/>
    <property type="match status" value="1"/>
</dbReference>
<dbReference type="GO" id="GO:0005829">
    <property type="term" value="C:cytosol"/>
    <property type="evidence" value="ECO:0007669"/>
    <property type="project" value="TreeGrafter"/>
</dbReference>
<evidence type="ECO:0000256" key="3">
    <source>
        <dbReference type="ARBA" id="ARBA00022448"/>
    </source>
</evidence>
<accession>M2XQI1</accession>
<dbReference type="KEGG" id="gsl:Gasu_02720"/>